<dbReference type="EMBL" id="BQXS01001116">
    <property type="protein sequence ID" value="GKT30104.1"/>
    <property type="molecule type" value="Genomic_DNA"/>
</dbReference>
<feature type="compositionally biased region" description="Polar residues" evidence="1">
    <location>
        <begin position="27"/>
        <end position="41"/>
    </location>
</feature>
<feature type="non-terminal residue" evidence="2">
    <location>
        <position position="1"/>
    </location>
</feature>
<feature type="region of interest" description="Disordered" evidence="1">
    <location>
        <begin position="1"/>
        <end position="130"/>
    </location>
</feature>
<name>A0ABQ5KFR9_9EUKA</name>
<feature type="non-terminal residue" evidence="2">
    <location>
        <position position="306"/>
    </location>
</feature>
<evidence type="ECO:0000313" key="3">
    <source>
        <dbReference type="Proteomes" id="UP001057375"/>
    </source>
</evidence>
<sequence>VSLGLSNSTGKDEEKLHEVEGKETIHEQQQQLETDVSSFSINRHGEKEEYEKEEVVKEEEEEGNGDGIGHVTIPLPHSLSKPLHLDSVQHQNPSCSILPDSKNRSDEKDEESHIPPTPTTELTFPSLNFDSTVVDDGNSISGKHSLQTLPPPPLPTLPKITLSEKVEHTDSTVHPECQMNIPVPSNIFPPASLLSSPPPLKPLVKRAPGVKDVWGKWGGKWGGDGSVRKKWGLPPPSQDCSKNRWGEDSSPSSLDWIIDSSLLLTLQSYRYLLYYPPKEIVVDARSFGSHARFILYSMNPDLVNAY</sequence>
<organism evidence="2 3">
    <name type="scientific">Aduncisulcus paluster</name>
    <dbReference type="NCBI Taxonomy" id="2918883"/>
    <lineage>
        <taxon>Eukaryota</taxon>
        <taxon>Metamonada</taxon>
        <taxon>Carpediemonas-like organisms</taxon>
        <taxon>Aduncisulcus</taxon>
    </lineage>
</organism>
<accession>A0ABQ5KFR9</accession>
<evidence type="ECO:0000313" key="2">
    <source>
        <dbReference type="EMBL" id="GKT30104.1"/>
    </source>
</evidence>
<evidence type="ECO:0000256" key="1">
    <source>
        <dbReference type="SAM" id="MobiDB-lite"/>
    </source>
</evidence>
<feature type="compositionally biased region" description="Basic and acidic residues" evidence="1">
    <location>
        <begin position="101"/>
        <end position="113"/>
    </location>
</feature>
<protein>
    <submittedName>
        <fullName evidence="2">Uncharacterized protein</fullName>
    </submittedName>
</protein>
<proteinExistence type="predicted"/>
<keyword evidence="3" id="KW-1185">Reference proteome</keyword>
<feature type="compositionally biased region" description="Basic and acidic residues" evidence="1">
    <location>
        <begin position="43"/>
        <end position="55"/>
    </location>
</feature>
<comment type="caution">
    <text evidence="2">The sequence shown here is derived from an EMBL/GenBank/DDBJ whole genome shotgun (WGS) entry which is preliminary data.</text>
</comment>
<feature type="compositionally biased region" description="Basic and acidic residues" evidence="1">
    <location>
        <begin position="10"/>
        <end position="26"/>
    </location>
</feature>
<gene>
    <name evidence="2" type="ORF">ADUPG1_001382</name>
</gene>
<feature type="compositionally biased region" description="Polar residues" evidence="1">
    <location>
        <begin position="119"/>
        <end position="130"/>
    </location>
</feature>
<dbReference type="Proteomes" id="UP001057375">
    <property type="component" value="Unassembled WGS sequence"/>
</dbReference>
<reference evidence="2" key="1">
    <citation type="submission" date="2022-03" db="EMBL/GenBank/DDBJ databases">
        <title>Draft genome sequence of Aduncisulcus paluster, a free-living microaerophilic Fornicata.</title>
        <authorList>
            <person name="Yuyama I."/>
            <person name="Kume K."/>
            <person name="Tamura T."/>
            <person name="Inagaki Y."/>
            <person name="Hashimoto T."/>
        </authorList>
    </citation>
    <scope>NUCLEOTIDE SEQUENCE</scope>
    <source>
        <strain evidence="2">NY0171</strain>
    </source>
</reference>